<feature type="non-terminal residue" evidence="1">
    <location>
        <position position="1"/>
    </location>
</feature>
<evidence type="ECO:0000313" key="2">
    <source>
        <dbReference type="Proteomes" id="UP000681967"/>
    </source>
</evidence>
<reference evidence="1" key="1">
    <citation type="submission" date="2021-02" db="EMBL/GenBank/DDBJ databases">
        <authorList>
            <person name="Nowell W R."/>
        </authorList>
    </citation>
    <scope>NUCLEOTIDE SEQUENCE</scope>
</reference>
<organism evidence="1 2">
    <name type="scientific">Rotaria magnacalcarata</name>
    <dbReference type="NCBI Taxonomy" id="392030"/>
    <lineage>
        <taxon>Eukaryota</taxon>
        <taxon>Metazoa</taxon>
        <taxon>Spiralia</taxon>
        <taxon>Gnathifera</taxon>
        <taxon>Rotifera</taxon>
        <taxon>Eurotatoria</taxon>
        <taxon>Bdelloidea</taxon>
        <taxon>Philodinida</taxon>
        <taxon>Philodinidae</taxon>
        <taxon>Rotaria</taxon>
    </lineage>
</organism>
<name>A0A8S3DXI5_9BILA</name>
<sequence length="310" mass="36369">KLLMSDPLFEDLLLNEMPDVGSLRIKAYEQRNLSEDQRDYDLEDKSSDDLAAYEFSFFVNNVLSSLVVNCTDEKISIRALKQLHRLTTIDLYRESLGDALSDAINNYIYCHSKNNLILEKLISSQGIEIFFYDYIESSCQMSASRMIKNITADQWKKQSLTTIQFVLKQISKKIEQEDTQLIEAKEASNFEIKIKQILSLNPDNDDDGKENFNIIINVLTKLFMVFGKKPFIVQSSTDPMFLYINQMWFQQLNIDQHRYDIPFLLNGFTSIITQWLKLDSSIRRQYIQQINDHIYDNQHRTNFILMYLLA</sequence>
<comment type="caution">
    <text evidence="1">The sequence shown here is derived from an EMBL/GenBank/DDBJ whole genome shotgun (WGS) entry which is preliminary data.</text>
</comment>
<accession>A0A8S3DXI5</accession>
<proteinExistence type="predicted"/>
<dbReference type="Proteomes" id="UP000681967">
    <property type="component" value="Unassembled WGS sequence"/>
</dbReference>
<evidence type="ECO:0000313" key="1">
    <source>
        <dbReference type="EMBL" id="CAF5047504.1"/>
    </source>
</evidence>
<dbReference type="EMBL" id="CAJOBH010225316">
    <property type="protein sequence ID" value="CAF5047504.1"/>
    <property type="molecule type" value="Genomic_DNA"/>
</dbReference>
<dbReference type="AlphaFoldDB" id="A0A8S3DXI5"/>
<protein>
    <submittedName>
        <fullName evidence="1">Uncharacterized protein</fullName>
    </submittedName>
</protein>
<gene>
    <name evidence="1" type="ORF">BYL167_LOCUS57662</name>
</gene>